<name>A0A423VTT2_CYTCH</name>
<organism evidence="1 2">
    <name type="scientific">Cytospora chrysosperma</name>
    <name type="common">Cytospora canker fungus</name>
    <name type="synonym">Sphaeria chrysosperma</name>
    <dbReference type="NCBI Taxonomy" id="252740"/>
    <lineage>
        <taxon>Eukaryota</taxon>
        <taxon>Fungi</taxon>
        <taxon>Dikarya</taxon>
        <taxon>Ascomycota</taxon>
        <taxon>Pezizomycotina</taxon>
        <taxon>Sordariomycetes</taxon>
        <taxon>Sordariomycetidae</taxon>
        <taxon>Diaporthales</taxon>
        <taxon>Cytosporaceae</taxon>
        <taxon>Cytospora</taxon>
    </lineage>
</organism>
<dbReference type="EMBL" id="LJZO01000028">
    <property type="protein sequence ID" value="ROV94481.1"/>
    <property type="molecule type" value="Genomic_DNA"/>
</dbReference>
<keyword evidence="2" id="KW-1185">Reference proteome</keyword>
<gene>
    <name evidence="1" type="ORF">VSDG_05922</name>
</gene>
<reference evidence="1 2" key="1">
    <citation type="submission" date="2015-09" db="EMBL/GenBank/DDBJ databases">
        <title>Host preference determinants of Valsa canker pathogens revealed by comparative genomics.</title>
        <authorList>
            <person name="Yin Z."/>
            <person name="Huang L."/>
        </authorList>
    </citation>
    <scope>NUCLEOTIDE SEQUENCE [LARGE SCALE GENOMIC DNA]</scope>
    <source>
        <strain evidence="1 2">YSFL</strain>
    </source>
</reference>
<dbReference type="AlphaFoldDB" id="A0A423VTT2"/>
<protein>
    <submittedName>
        <fullName evidence="1">Uncharacterized protein</fullName>
    </submittedName>
</protein>
<sequence length="78" mass="8712">MSYSAAAAGPAYYYCYDCSYYIPCGYYCAHAYSGISSANVASNTITRSTGRERIVLDPRRVIDHGATRTTRYTVRVYV</sequence>
<dbReference type="Proteomes" id="UP000284375">
    <property type="component" value="Unassembled WGS sequence"/>
</dbReference>
<evidence type="ECO:0000313" key="2">
    <source>
        <dbReference type="Proteomes" id="UP000284375"/>
    </source>
</evidence>
<evidence type="ECO:0000313" key="1">
    <source>
        <dbReference type="EMBL" id="ROV94481.1"/>
    </source>
</evidence>
<accession>A0A423VTT2</accession>
<comment type="caution">
    <text evidence="1">The sequence shown here is derived from an EMBL/GenBank/DDBJ whole genome shotgun (WGS) entry which is preliminary data.</text>
</comment>
<proteinExistence type="predicted"/>